<dbReference type="Pfam" id="PF01756">
    <property type="entry name" value="ACOX"/>
    <property type="match status" value="1"/>
</dbReference>
<reference evidence="2" key="1">
    <citation type="journal article" date="2014" name="Nat. Commun.">
        <title>The rainbow trout genome provides novel insights into evolution after whole-genome duplication in vertebrates.</title>
        <authorList>
            <person name="Berthelot C."/>
            <person name="Brunet F."/>
            <person name="Chalopin D."/>
            <person name="Juanchich A."/>
            <person name="Bernard M."/>
            <person name="Noel B."/>
            <person name="Bento P."/>
            <person name="Da Silva C."/>
            <person name="Labadie K."/>
            <person name="Alberti A."/>
            <person name="Aury J.M."/>
            <person name="Louis A."/>
            <person name="Dehais P."/>
            <person name="Bardou P."/>
            <person name="Montfort J."/>
            <person name="Klopp C."/>
            <person name="Cabau C."/>
            <person name="Gaspin C."/>
            <person name="Thorgaard G.H."/>
            <person name="Boussaha M."/>
            <person name="Quillet E."/>
            <person name="Guyomard R."/>
            <person name="Galiana D."/>
            <person name="Bobe J."/>
            <person name="Volff J.N."/>
            <person name="Genet C."/>
            <person name="Wincker P."/>
            <person name="Jaillon O."/>
            <person name="Roest Crollius H."/>
            <person name="Guiguen Y."/>
        </authorList>
    </citation>
    <scope>NUCLEOTIDE SEQUENCE [LARGE SCALE GENOMIC DNA]</scope>
</reference>
<dbReference type="EMBL" id="FR904521">
    <property type="protein sequence ID" value="CDQ65885.1"/>
    <property type="molecule type" value="Genomic_DNA"/>
</dbReference>
<dbReference type="InterPro" id="IPR002655">
    <property type="entry name" value="Acyl-CoA_oxidase_C"/>
</dbReference>
<feature type="domain" description="Acyl-CoA oxidase C-terminal" evidence="1">
    <location>
        <begin position="18"/>
        <end position="98"/>
    </location>
</feature>
<dbReference type="STRING" id="8022.A0A060WMQ9"/>
<evidence type="ECO:0000259" key="1">
    <source>
        <dbReference type="Pfam" id="PF01756"/>
    </source>
</evidence>
<dbReference type="InterPro" id="IPR036250">
    <property type="entry name" value="AcylCo_DH-like_C"/>
</dbReference>
<dbReference type="PaxDb" id="8022-A0A060WMQ9"/>
<accession>A0A060WMQ9</accession>
<dbReference type="GO" id="GO:0005777">
    <property type="term" value="C:peroxisome"/>
    <property type="evidence" value="ECO:0007669"/>
    <property type="project" value="InterPro"/>
</dbReference>
<dbReference type="GO" id="GO:0006635">
    <property type="term" value="P:fatty acid beta-oxidation"/>
    <property type="evidence" value="ECO:0007669"/>
    <property type="project" value="InterPro"/>
</dbReference>
<dbReference type="AlphaFoldDB" id="A0A060WMQ9"/>
<dbReference type="SUPFAM" id="SSF47203">
    <property type="entry name" value="Acyl-CoA dehydrogenase C-terminal domain-like"/>
    <property type="match status" value="1"/>
</dbReference>
<evidence type="ECO:0000313" key="3">
    <source>
        <dbReference type="Proteomes" id="UP000193380"/>
    </source>
</evidence>
<organism evidence="2 3">
    <name type="scientific">Oncorhynchus mykiss</name>
    <name type="common">Rainbow trout</name>
    <name type="synonym">Salmo gairdneri</name>
    <dbReference type="NCBI Taxonomy" id="8022"/>
    <lineage>
        <taxon>Eukaryota</taxon>
        <taxon>Metazoa</taxon>
        <taxon>Chordata</taxon>
        <taxon>Craniata</taxon>
        <taxon>Vertebrata</taxon>
        <taxon>Euteleostomi</taxon>
        <taxon>Actinopterygii</taxon>
        <taxon>Neopterygii</taxon>
        <taxon>Teleostei</taxon>
        <taxon>Protacanthopterygii</taxon>
        <taxon>Salmoniformes</taxon>
        <taxon>Salmonidae</taxon>
        <taxon>Salmoninae</taxon>
        <taxon>Oncorhynchus</taxon>
    </lineage>
</organism>
<protein>
    <recommendedName>
        <fullName evidence="1">Acyl-CoA oxidase C-terminal domain-containing protein</fullName>
    </recommendedName>
</protein>
<name>A0A060WMQ9_ONCMY</name>
<dbReference type="GO" id="GO:0003997">
    <property type="term" value="F:acyl-CoA oxidase activity"/>
    <property type="evidence" value="ECO:0007669"/>
    <property type="project" value="InterPro"/>
</dbReference>
<evidence type="ECO:0000313" key="2">
    <source>
        <dbReference type="EMBL" id="CDQ65885.1"/>
    </source>
</evidence>
<dbReference type="Gene3D" id="1.20.140.10">
    <property type="entry name" value="Butyryl-CoA Dehydrogenase, subunit A, domain 3"/>
    <property type="match status" value="1"/>
</dbReference>
<reference evidence="2" key="2">
    <citation type="submission" date="2014-03" db="EMBL/GenBank/DDBJ databases">
        <authorList>
            <person name="Genoscope - CEA"/>
        </authorList>
    </citation>
    <scope>NUCLEOTIDE SEQUENCE</scope>
</reference>
<proteinExistence type="predicted"/>
<gene>
    <name evidence="2" type="ORF">GSONMT00074238001</name>
</gene>
<dbReference type="Proteomes" id="UP000193380">
    <property type="component" value="Unassembled WGS sequence"/>
</dbReference>
<sequence length="119" mass="13670">MSIFGSFLGFNVDTVGDLSFLLKAVSYRERVLQRSLATRLYNKVEKKREEFFYAWNSCLHHVTSLALAHIHRVTLEQFALAVQECPVEEDHTLLTKVCVKPVFHSSVSHRSIGNQKLCF</sequence>